<evidence type="ECO:0000313" key="1">
    <source>
        <dbReference type="EMBL" id="MDQ0262565.1"/>
    </source>
</evidence>
<feature type="non-terminal residue" evidence="1">
    <location>
        <position position="32"/>
    </location>
</feature>
<evidence type="ECO:0000313" key="2">
    <source>
        <dbReference type="Proteomes" id="UP001237071"/>
    </source>
</evidence>
<gene>
    <name evidence="1" type="ORF">J2S26_000638</name>
</gene>
<comment type="caution">
    <text evidence="1">The sequence shown here is derived from an EMBL/GenBank/DDBJ whole genome shotgun (WGS) entry which is preliminary data.</text>
</comment>
<keyword evidence="2" id="KW-1185">Reference proteome</keyword>
<sequence>MNMSNINSTRKSSYSHLSATERGEIAAYLKMG</sequence>
<name>A0ABU0A725_STRDY</name>
<protein>
    <recommendedName>
        <fullName evidence="3">Transposase</fullName>
    </recommendedName>
</protein>
<proteinExistence type="predicted"/>
<dbReference type="EMBL" id="JAUSTL010000005">
    <property type="protein sequence ID" value="MDQ0262565.1"/>
    <property type="molecule type" value="Genomic_DNA"/>
</dbReference>
<organism evidence="1 2">
    <name type="scientific">Streptococcus dysgalactiae</name>
    <dbReference type="NCBI Taxonomy" id="1334"/>
    <lineage>
        <taxon>Bacteria</taxon>
        <taxon>Bacillati</taxon>
        <taxon>Bacillota</taxon>
        <taxon>Bacilli</taxon>
        <taxon>Lactobacillales</taxon>
        <taxon>Streptococcaceae</taxon>
        <taxon>Streptococcus</taxon>
    </lineage>
</organism>
<dbReference type="Proteomes" id="UP001237071">
    <property type="component" value="Unassembled WGS sequence"/>
</dbReference>
<accession>A0ABU0A725</accession>
<evidence type="ECO:0008006" key="3">
    <source>
        <dbReference type="Google" id="ProtNLM"/>
    </source>
</evidence>
<reference evidence="1 2" key="1">
    <citation type="submission" date="2023-07" db="EMBL/GenBank/DDBJ databases">
        <title>Genomic Encyclopedia of Type Strains, Phase IV (KMG-IV): sequencing the most valuable type-strain genomes for metagenomic binning, comparative biology and taxonomic classification.</title>
        <authorList>
            <person name="Goeker M."/>
        </authorList>
    </citation>
    <scope>NUCLEOTIDE SEQUENCE [LARGE SCALE GENOMIC DNA]</scope>
    <source>
        <strain evidence="1 2">DSM 23147</strain>
    </source>
</reference>